<feature type="repeat" description="WD" evidence="4">
    <location>
        <begin position="245"/>
        <end position="277"/>
    </location>
</feature>
<proteinExistence type="inferred from homology"/>
<name>A0A5N6KRR5_9ROSI</name>
<feature type="region of interest" description="Disordered" evidence="5">
    <location>
        <begin position="102"/>
        <end position="122"/>
    </location>
</feature>
<reference evidence="6 7" key="1">
    <citation type="submission" date="2019-06" db="EMBL/GenBank/DDBJ databases">
        <title>A chromosomal-level reference genome of Carpinus fangiana (Coryloideae, Betulaceae).</title>
        <authorList>
            <person name="Yang X."/>
            <person name="Wang Z."/>
            <person name="Zhang L."/>
            <person name="Hao G."/>
            <person name="Liu J."/>
            <person name="Yang Y."/>
        </authorList>
    </citation>
    <scope>NUCLEOTIDE SEQUENCE [LARGE SCALE GENOMIC DNA]</scope>
    <source>
        <strain evidence="6">Cfa_2016G</strain>
        <tissue evidence="6">Leaf</tissue>
    </source>
</reference>
<dbReference type="SUPFAM" id="SSF50978">
    <property type="entry name" value="WD40 repeat-like"/>
    <property type="match status" value="1"/>
</dbReference>
<dbReference type="Gene3D" id="2.130.10.10">
    <property type="entry name" value="YVTN repeat-like/Quinoprotein amine dehydrogenase"/>
    <property type="match status" value="2"/>
</dbReference>
<comment type="similarity">
    <text evidence="3">Belongs to the THOC3 family.</text>
</comment>
<dbReference type="InterPro" id="IPR036322">
    <property type="entry name" value="WD40_repeat_dom_sf"/>
</dbReference>
<dbReference type="Proteomes" id="UP000327013">
    <property type="component" value="Unassembled WGS sequence"/>
</dbReference>
<dbReference type="InterPro" id="IPR001680">
    <property type="entry name" value="WD40_rpt"/>
</dbReference>
<keyword evidence="2" id="KW-0677">Repeat</keyword>
<dbReference type="GO" id="GO:0000445">
    <property type="term" value="C:THO complex part of transcription export complex"/>
    <property type="evidence" value="ECO:0007669"/>
    <property type="project" value="TreeGrafter"/>
</dbReference>
<protein>
    <submittedName>
        <fullName evidence="6">Uncharacterized protein</fullName>
    </submittedName>
</protein>
<evidence type="ECO:0000313" key="7">
    <source>
        <dbReference type="Proteomes" id="UP000327013"/>
    </source>
</evidence>
<dbReference type="InterPro" id="IPR040132">
    <property type="entry name" value="Tex1/THOC3"/>
</dbReference>
<sequence length="372" mass="39041">MAPVAAQATPYRRSLPRGLLSSALGASKIQIYSDTSLSQPSSSSRHASSASVATSQGGNAIRSIAWSPLGNLIATADTRILRVWNPEKTPVKFSTELKLTPGQAGMPVTRHTPGGGHLTGTDRVAWNPVREAELSSVGNDATVRFWDVRARGGLAGDIKIGGEGFSMAWRPGGSSTAGSELVVGTKDDKLIALDRRAMKVVSEVEQRVQTNGIAFSNSGRELLLTTGEGHLKIVDWSSLDLLHTLNAHTSACSVVQMCPRGRHIAVGGSDALITVWDTTDFVCRHSLTDMSGPVRSVSFSFDGSYLAGGGDEPTDGPGGKGIQIVHAETGETVHTITTPNATPCVAWHPSRYLLAWSGEPSGLRIIGAGGAL</sequence>
<evidence type="ECO:0000313" key="6">
    <source>
        <dbReference type="EMBL" id="KAB8339332.1"/>
    </source>
</evidence>
<dbReference type="GO" id="GO:0006406">
    <property type="term" value="P:mRNA export from nucleus"/>
    <property type="evidence" value="ECO:0007669"/>
    <property type="project" value="InterPro"/>
</dbReference>
<gene>
    <name evidence="6" type="ORF">FH972_022265</name>
</gene>
<evidence type="ECO:0000256" key="1">
    <source>
        <dbReference type="ARBA" id="ARBA00022574"/>
    </source>
</evidence>
<dbReference type="Pfam" id="PF00400">
    <property type="entry name" value="WD40"/>
    <property type="match status" value="3"/>
</dbReference>
<accession>A0A5N6KRR5</accession>
<keyword evidence="1 4" id="KW-0853">WD repeat</keyword>
<evidence type="ECO:0000256" key="5">
    <source>
        <dbReference type="SAM" id="MobiDB-lite"/>
    </source>
</evidence>
<dbReference type="AlphaFoldDB" id="A0A5N6KRR5"/>
<dbReference type="SMART" id="SM00320">
    <property type="entry name" value="WD40"/>
    <property type="match status" value="6"/>
</dbReference>
<dbReference type="PROSITE" id="PS50294">
    <property type="entry name" value="WD_REPEATS_REGION"/>
    <property type="match status" value="1"/>
</dbReference>
<evidence type="ECO:0000256" key="4">
    <source>
        <dbReference type="PROSITE-ProRule" id="PRU00221"/>
    </source>
</evidence>
<evidence type="ECO:0000256" key="2">
    <source>
        <dbReference type="ARBA" id="ARBA00022737"/>
    </source>
</evidence>
<dbReference type="InterPro" id="IPR015943">
    <property type="entry name" value="WD40/YVTN_repeat-like_dom_sf"/>
</dbReference>
<dbReference type="PROSITE" id="PS50082">
    <property type="entry name" value="WD_REPEATS_2"/>
    <property type="match status" value="2"/>
</dbReference>
<dbReference type="EMBL" id="VIBQ01000010">
    <property type="protein sequence ID" value="KAB8339332.1"/>
    <property type="molecule type" value="Genomic_DNA"/>
</dbReference>
<evidence type="ECO:0000256" key="3">
    <source>
        <dbReference type="ARBA" id="ARBA00046343"/>
    </source>
</evidence>
<dbReference type="PANTHER" id="PTHR22839:SF0">
    <property type="entry name" value="THO COMPLEX SUBUNIT 3"/>
    <property type="match status" value="1"/>
</dbReference>
<comment type="caution">
    <text evidence="6">The sequence shown here is derived from an EMBL/GenBank/DDBJ whole genome shotgun (WGS) entry which is preliminary data.</text>
</comment>
<dbReference type="PROSITE" id="PS00678">
    <property type="entry name" value="WD_REPEATS_1"/>
    <property type="match status" value="1"/>
</dbReference>
<dbReference type="PANTHER" id="PTHR22839">
    <property type="entry name" value="THO COMPLEX SUBUNIT 3 THO3"/>
    <property type="match status" value="1"/>
</dbReference>
<organism evidence="6 7">
    <name type="scientific">Carpinus fangiana</name>
    <dbReference type="NCBI Taxonomy" id="176857"/>
    <lineage>
        <taxon>Eukaryota</taxon>
        <taxon>Viridiplantae</taxon>
        <taxon>Streptophyta</taxon>
        <taxon>Embryophyta</taxon>
        <taxon>Tracheophyta</taxon>
        <taxon>Spermatophyta</taxon>
        <taxon>Magnoliopsida</taxon>
        <taxon>eudicotyledons</taxon>
        <taxon>Gunneridae</taxon>
        <taxon>Pentapetalae</taxon>
        <taxon>rosids</taxon>
        <taxon>fabids</taxon>
        <taxon>Fagales</taxon>
        <taxon>Betulaceae</taxon>
        <taxon>Carpinus</taxon>
    </lineage>
</organism>
<dbReference type="InterPro" id="IPR019775">
    <property type="entry name" value="WD40_repeat_CS"/>
</dbReference>
<dbReference type="OrthoDB" id="340259at2759"/>
<feature type="repeat" description="WD" evidence="4">
    <location>
        <begin position="114"/>
        <end position="149"/>
    </location>
</feature>
<keyword evidence="7" id="KW-1185">Reference proteome</keyword>